<comment type="caution">
    <text evidence="3">The sequence shown here is derived from an EMBL/GenBank/DDBJ whole genome shotgun (WGS) entry which is preliminary data.</text>
</comment>
<dbReference type="EMBL" id="JAENII010000009">
    <property type="protein sequence ID" value="MBK1827763.1"/>
    <property type="molecule type" value="Genomic_DNA"/>
</dbReference>
<evidence type="ECO:0000313" key="4">
    <source>
        <dbReference type="Proteomes" id="UP000658278"/>
    </source>
</evidence>
<evidence type="ECO:0000313" key="3">
    <source>
        <dbReference type="EMBL" id="MBK1827763.1"/>
    </source>
</evidence>
<dbReference type="Gene3D" id="3.30.700.10">
    <property type="entry name" value="Glycoprotein, Type 4 Pilin"/>
    <property type="match status" value="1"/>
</dbReference>
<evidence type="ECO:0000256" key="1">
    <source>
        <dbReference type="SAM" id="Phobius"/>
    </source>
</evidence>
<accession>A0A934VBV0</accession>
<dbReference type="RefSeq" id="WP_234044818.1">
    <property type="nucleotide sequence ID" value="NZ_JAENII010000009.1"/>
</dbReference>
<name>A0A934VBV0_9BACT</name>
<dbReference type="InterPro" id="IPR013545">
    <property type="entry name" value="T2SS_protein-GspG_C"/>
</dbReference>
<keyword evidence="1" id="KW-0472">Membrane</keyword>
<dbReference type="SUPFAM" id="SSF54523">
    <property type="entry name" value="Pili subunits"/>
    <property type="match status" value="1"/>
</dbReference>
<protein>
    <submittedName>
        <fullName evidence="3">Type II secretion system protein GspG</fullName>
    </submittedName>
</protein>
<feature type="transmembrane region" description="Helical" evidence="1">
    <location>
        <begin position="138"/>
        <end position="156"/>
    </location>
</feature>
<dbReference type="InterPro" id="IPR045584">
    <property type="entry name" value="Pilin-like"/>
</dbReference>
<keyword evidence="1" id="KW-1133">Transmembrane helix</keyword>
<gene>
    <name evidence="3" type="ORF">JIN81_12100</name>
</gene>
<proteinExistence type="predicted"/>
<reference evidence="3" key="1">
    <citation type="submission" date="2021-01" db="EMBL/GenBank/DDBJ databases">
        <title>Modified the classification status of verrucomicrobia.</title>
        <authorList>
            <person name="Feng X."/>
        </authorList>
    </citation>
    <scope>NUCLEOTIDE SEQUENCE</scope>
    <source>
        <strain evidence="3">KCTC 22201</strain>
    </source>
</reference>
<sequence length="164" mass="18452">MGACLLAYLTLTSFIRCTGDGTRSSRTHSDFNSVGAALRIFHTHAGRYPTTEEGLRALVHPPATLKSSTRWKRILDEIPTDPWQNPYQYIRGPACPDEFGLYSLGPNGLLDLGDGPSDDIYSWEEDPPLLEIHRRRPWTFHLACGLLLGCAIPPIFTRVRNLFR</sequence>
<organism evidence="3 4">
    <name type="scientific">Haloferula rosea</name>
    <dbReference type="NCBI Taxonomy" id="490093"/>
    <lineage>
        <taxon>Bacteria</taxon>
        <taxon>Pseudomonadati</taxon>
        <taxon>Verrucomicrobiota</taxon>
        <taxon>Verrucomicrobiia</taxon>
        <taxon>Verrucomicrobiales</taxon>
        <taxon>Verrucomicrobiaceae</taxon>
        <taxon>Haloferula</taxon>
    </lineage>
</organism>
<feature type="domain" description="Type II secretion system protein GspG C-terminal" evidence="2">
    <location>
        <begin position="21"/>
        <end position="123"/>
    </location>
</feature>
<dbReference type="Pfam" id="PF08334">
    <property type="entry name" value="T2SSG"/>
    <property type="match status" value="1"/>
</dbReference>
<keyword evidence="4" id="KW-1185">Reference proteome</keyword>
<dbReference type="Proteomes" id="UP000658278">
    <property type="component" value="Unassembled WGS sequence"/>
</dbReference>
<evidence type="ECO:0000259" key="2">
    <source>
        <dbReference type="Pfam" id="PF08334"/>
    </source>
</evidence>
<dbReference type="AlphaFoldDB" id="A0A934VBV0"/>
<keyword evidence="1" id="KW-0812">Transmembrane</keyword>